<reference evidence="1 2" key="1">
    <citation type="submission" date="2015-07" db="EMBL/GenBank/DDBJ databases">
        <title>Whole genome sequencing of Bosea vaviloviae isolated from cave pool.</title>
        <authorList>
            <person name="Tan N.E.H."/>
            <person name="Lee Y.P."/>
            <person name="Gan H.M."/>
            <person name="Barton H."/>
            <person name="Savka M.A."/>
        </authorList>
    </citation>
    <scope>NUCLEOTIDE SEQUENCE [LARGE SCALE GENOMIC DNA]</scope>
    <source>
        <strain evidence="1 2">SD260</strain>
    </source>
</reference>
<comment type="caution">
    <text evidence="1">The sequence shown here is derived from an EMBL/GenBank/DDBJ whole genome shotgun (WGS) entry which is preliminary data.</text>
</comment>
<evidence type="ECO:0000313" key="1">
    <source>
        <dbReference type="EMBL" id="KPH80758.1"/>
    </source>
</evidence>
<dbReference type="EMBL" id="LGSZ01000040">
    <property type="protein sequence ID" value="KPH80758.1"/>
    <property type="molecule type" value="Genomic_DNA"/>
</dbReference>
<organism evidence="1 2">
    <name type="scientific">Bosea vaviloviae</name>
    <dbReference type="NCBI Taxonomy" id="1526658"/>
    <lineage>
        <taxon>Bacteria</taxon>
        <taxon>Pseudomonadati</taxon>
        <taxon>Pseudomonadota</taxon>
        <taxon>Alphaproteobacteria</taxon>
        <taxon>Hyphomicrobiales</taxon>
        <taxon>Boseaceae</taxon>
        <taxon>Bosea</taxon>
    </lineage>
</organism>
<proteinExistence type="predicted"/>
<protein>
    <submittedName>
        <fullName evidence="1">Peptidase S14</fullName>
    </submittedName>
</protein>
<dbReference type="Proteomes" id="UP000037822">
    <property type="component" value="Unassembled WGS sequence"/>
</dbReference>
<dbReference type="SUPFAM" id="SSF52096">
    <property type="entry name" value="ClpP/crotonase"/>
    <property type="match status" value="1"/>
</dbReference>
<dbReference type="OrthoDB" id="7059145at2"/>
<keyword evidence="2" id="KW-1185">Reference proteome</keyword>
<gene>
    <name evidence="1" type="ORF">AE618_12830</name>
</gene>
<accession>A0A0N1F404</accession>
<dbReference type="AlphaFoldDB" id="A0A0N1F404"/>
<dbReference type="InterPro" id="IPR029045">
    <property type="entry name" value="ClpP/crotonase-like_dom_sf"/>
</dbReference>
<dbReference type="PATRIC" id="fig|1526658.3.peg.4003"/>
<dbReference type="Gene3D" id="3.90.226.10">
    <property type="entry name" value="2-enoyl-CoA Hydratase, Chain A, domain 1"/>
    <property type="match status" value="1"/>
</dbReference>
<sequence>MEPAEGSGDLLRGTDFANPAILLAGTVDYAMYGSFRDQLAAGPTDGLVVVELSTLGGDPEVARMMGEDVRFHSETEPDRRFVFLGKAAIYSAGATFMSFFSRDNRYLTRGTRLMIHERKMKDKLVVEGPLTTCIAGLKAKLHEIEQSIAIQNEGFENLIRGSQVTMEDVLRRAPENWYIEALEAKRLGLIRDVL</sequence>
<evidence type="ECO:0000313" key="2">
    <source>
        <dbReference type="Proteomes" id="UP000037822"/>
    </source>
</evidence>
<name>A0A0N1F404_9HYPH</name>